<accession>A0A3D6BY76</accession>
<dbReference type="Proteomes" id="UP000263268">
    <property type="component" value="Unassembled WGS sequence"/>
</dbReference>
<keyword evidence="1" id="KW-0732">Signal</keyword>
<evidence type="ECO:0000313" key="3">
    <source>
        <dbReference type="EMBL" id="HCY83005.1"/>
    </source>
</evidence>
<reference evidence="3 4" key="1">
    <citation type="journal article" date="2018" name="Nat. Biotechnol.">
        <title>A standardized bacterial taxonomy based on genome phylogeny substantially revises the tree of life.</title>
        <authorList>
            <person name="Parks D.H."/>
            <person name="Chuvochina M."/>
            <person name="Waite D.W."/>
            <person name="Rinke C."/>
            <person name="Skarshewski A."/>
            <person name="Chaumeil P.A."/>
            <person name="Hugenholtz P."/>
        </authorList>
    </citation>
    <scope>NUCLEOTIDE SEQUENCE [LARGE SCALE GENOMIC DNA]</scope>
    <source>
        <strain evidence="3">UBA10227</strain>
    </source>
</reference>
<name>A0A3D6BY76_9FLAO</name>
<comment type="caution">
    <text evidence="3">The sequence shown here is derived from an EMBL/GenBank/DDBJ whole genome shotgun (WGS) entry which is preliminary data.</text>
</comment>
<proteinExistence type="predicted"/>
<dbReference type="Pfam" id="PF03724">
    <property type="entry name" value="META"/>
    <property type="match status" value="1"/>
</dbReference>
<dbReference type="InterPro" id="IPR005184">
    <property type="entry name" value="DUF306_Meta_HslJ"/>
</dbReference>
<dbReference type="AlphaFoldDB" id="A0A3D6BY76"/>
<evidence type="ECO:0000259" key="2">
    <source>
        <dbReference type="Pfam" id="PF03724"/>
    </source>
</evidence>
<dbReference type="EMBL" id="DPRK01000259">
    <property type="protein sequence ID" value="HCY83005.1"/>
    <property type="molecule type" value="Genomic_DNA"/>
</dbReference>
<dbReference type="Gene3D" id="2.40.128.270">
    <property type="match status" value="1"/>
</dbReference>
<dbReference type="PANTHER" id="PTHR35535">
    <property type="entry name" value="HEAT SHOCK PROTEIN HSLJ"/>
    <property type="match status" value="1"/>
</dbReference>
<sequence length="154" mass="17499">MKNLPLLFCAFLLFVSCSQENETENPVVNLQIDAREFETLSGIWNLEKVETLNSGNTSTPPSSVTIDFSLEDDSEISYVLNGNSTCNQYGGQLLSLKENSISFEQLYSTDMSCSDELNAFEGEYFSALFDTEEYKIEEGRLRLYSENKVLTFFR</sequence>
<feature type="signal peptide" evidence="1">
    <location>
        <begin position="1"/>
        <end position="21"/>
    </location>
</feature>
<feature type="domain" description="DUF306" evidence="2">
    <location>
        <begin position="42"/>
        <end position="152"/>
    </location>
</feature>
<dbReference type="InterPro" id="IPR038670">
    <property type="entry name" value="HslJ-like_sf"/>
</dbReference>
<evidence type="ECO:0000256" key="1">
    <source>
        <dbReference type="SAM" id="SignalP"/>
    </source>
</evidence>
<evidence type="ECO:0000313" key="4">
    <source>
        <dbReference type="Proteomes" id="UP000263268"/>
    </source>
</evidence>
<dbReference type="PANTHER" id="PTHR35535:SF2">
    <property type="entry name" value="DUF306 DOMAIN-CONTAINING PROTEIN"/>
    <property type="match status" value="1"/>
</dbReference>
<organism evidence="3 4">
    <name type="scientific">Xanthomarina gelatinilytica</name>
    <dbReference type="NCBI Taxonomy" id="1137281"/>
    <lineage>
        <taxon>Bacteria</taxon>
        <taxon>Pseudomonadati</taxon>
        <taxon>Bacteroidota</taxon>
        <taxon>Flavobacteriia</taxon>
        <taxon>Flavobacteriales</taxon>
        <taxon>Flavobacteriaceae</taxon>
        <taxon>Xanthomarina</taxon>
    </lineage>
</organism>
<gene>
    <name evidence="3" type="ORF">DHV22_16110</name>
</gene>
<protein>
    <recommendedName>
        <fullName evidence="2">DUF306 domain-containing protein</fullName>
    </recommendedName>
</protein>
<dbReference type="PROSITE" id="PS51257">
    <property type="entry name" value="PROKAR_LIPOPROTEIN"/>
    <property type="match status" value="1"/>
</dbReference>
<dbReference type="InterPro" id="IPR053147">
    <property type="entry name" value="Hsp_HslJ-like"/>
</dbReference>
<feature type="chain" id="PRO_5017655106" description="DUF306 domain-containing protein" evidence="1">
    <location>
        <begin position="22"/>
        <end position="154"/>
    </location>
</feature>